<dbReference type="Gene3D" id="3.30.160.60">
    <property type="entry name" value="Classic Zinc Finger"/>
    <property type="match status" value="5"/>
</dbReference>
<dbReference type="EMBL" id="OR183710">
    <property type="protein sequence ID" value="WMB96350.1"/>
    <property type="molecule type" value="mRNA"/>
</dbReference>
<keyword evidence="6" id="KW-0238">DNA-binding</keyword>
<dbReference type="GO" id="GO:0008270">
    <property type="term" value="F:zinc ion binding"/>
    <property type="evidence" value="ECO:0007669"/>
    <property type="project" value="UniProtKB-KW"/>
</dbReference>
<dbReference type="AlphaFoldDB" id="A0AA50KIY4"/>
<feature type="compositionally biased region" description="Low complexity" evidence="9">
    <location>
        <begin position="186"/>
        <end position="200"/>
    </location>
</feature>
<name>A0AA50KIY4_COCSE</name>
<dbReference type="GO" id="GO:0003677">
    <property type="term" value="F:DNA binding"/>
    <property type="evidence" value="ECO:0007669"/>
    <property type="project" value="UniProtKB-KW"/>
</dbReference>
<dbReference type="SMART" id="SM00355">
    <property type="entry name" value="ZnF_C2H2"/>
    <property type="match status" value="4"/>
</dbReference>
<dbReference type="SUPFAM" id="SSF57667">
    <property type="entry name" value="beta-beta-alpha zinc fingers"/>
    <property type="match status" value="3"/>
</dbReference>
<dbReference type="FunFam" id="3.30.160.60:FF:000912">
    <property type="entry name" value="Zinc finger protein 660"/>
    <property type="match status" value="1"/>
</dbReference>
<evidence type="ECO:0000256" key="9">
    <source>
        <dbReference type="SAM" id="MobiDB-lite"/>
    </source>
</evidence>
<dbReference type="FunFam" id="3.30.160.60:FF:000624">
    <property type="entry name" value="zinc finger protein 697"/>
    <property type="match status" value="1"/>
</dbReference>
<dbReference type="PANTHER" id="PTHR16515">
    <property type="entry name" value="PR DOMAIN ZINC FINGER PROTEIN"/>
    <property type="match status" value="1"/>
</dbReference>
<dbReference type="FunFam" id="3.30.160.60:FF:000100">
    <property type="entry name" value="Zinc finger 45-like"/>
    <property type="match status" value="1"/>
</dbReference>
<feature type="compositionally biased region" description="Polar residues" evidence="9">
    <location>
        <begin position="405"/>
        <end position="418"/>
    </location>
</feature>
<reference evidence="11" key="1">
    <citation type="submission" date="2023-06" db="EMBL/GenBank/DDBJ databases">
        <authorList>
            <person name="Cheng Y."/>
        </authorList>
    </citation>
    <scope>NUCLEOTIDE SEQUENCE</scope>
</reference>
<keyword evidence="5" id="KW-0862">Zinc</keyword>
<dbReference type="PROSITE" id="PS50157">
    <property type="entry name" value="ZINC_FINGER_C2H2_2"/>
    <property type="match status" value="4"/>
</dbReference>
<keyword evidence="4 8" id="KW-0863">Zinc-finger</keyword>
<dbReference type="GO" id="GO:0005634">
    <property type="term" value="C:nucleus"/>
    <property type="evidence" value="ECO:0007669"/>
    <property type="project" value="UniProtKB-SubCell"/>
</dbReference>
<dbReference type="GO" id="GO:0000122">
    <property type="term" value="P:negative regulation of transcription by RNA polymerase II"/>
    <property type="evidence" value="ECO:0007669"/>
    <property type="project" value="UniProtKB-ARBA"/>
</dbReference>
<keyword evidence="7" id="KW-0539">Nucleus</keyword>
<organism evidence="11">
    <name type="scientific">Coccinella septempunctata</name>
    <name type="common">Seven-spotted ladybird beetle</name>
    <dbReference type="NCBI Taxonomy" id="41139"/>
    <lineage>
        <taxon>Eukaryota</taxon>
        <taxon>Metazoa</taxon>
        <taxon>Ecdysozoa</taxon>
        <taxon>Arthropoda</taxon>
        <taxon>Hexapoda</taxon>
        <taxon>Insecta</taxon>
        <taxon>Pterygota</taxon>
        <taxon>Neoptera</taxon>
        <taxon>Endopterygota</taxon>
        <taxon>Coleoptera</taxon>
        <taxon>Polyphaga</taxon>
        <taxon>Cucujiformia</taxon>
        <taxon>Coccinelloidea</taxon>
        <taxon>Coccinellidae</taxon>
        <taxon>Coccinellinae</taxon>
        <taxon>Coccinellini</taxon>
        <taxon>Coccinella</taxon>
    </lineage>
</organism>
<dbReference type="FunFam" id="3.30.160.60:FF:002373">
    <property type="entry name" value="Protein krueppel"/>
    <property type="match status" value="1"/>
</dbReference>
<protein>
    <submittedName>
        <fullName evidence="11">Juvenile hormone kruppel-like protein</fullName>
    </submittedName>
</protein>
<sequence length="445" mass="51007">MEISVLNKLIRFRMIIIITSFVIKKCFHYSRDMRVSEGEQFEFGLLHYITTYFGMDFIEILTPREIKVEPDDQTNLNNSFSAVGFPSPFPNPAMFTPSQLLMASQFMAASGLAIPPNPAFFHPSLLGQLTWSNTSPPSPPNSSQQLSPATKVRKLNINNNNNIVTSSTNELKAVTKKRWKEEREAVSPTSSSSPPSSTDVSTKEINRDKQFTCTICNRSFGYKHVLQNHERTHTGEKPFECPECHKRFTRDHHLKTHMRLHTGERPYHCEHCDRQFVQVANLRRHLRVHTGERPYACEHCSAKFSDSNQLKAHLLIHTNEKPFDCEKCHSRFRRRHHLLHHKCGMDKEVKIEVDEMEEIARTRQRISPPTPMIVQSSPLISPKTPILSLPLSSSLPEQTEPEDLSMSTGMHSPVSKSPCSWEAEDDRDSFHEDLQPIDLRGKTKS</sequence>
<keyword evidence="2" id="KW-0479">Metal-binding</keyword>
<evidence type="ECO:0000256" key="2">
    <source>
        <dbReference type="ARBA" id="ARBA00022723"/>
    </source>
</evidence>
<accession>A0AA50KIY4</accession>
<dbReference type="Pfam" id="PF00096">
    <property type="entry name" value="zf-C2H2"/>
    <property type="match status" value="4"/>
</dbReference>
<dbReference type="InterPro" id="IPR050331">
    <property type="entry name" value="Zinc_finger"/>
</dbReference>
<dbReference type="GO" id="GO:0045595">
    <property type="term" value="P:regulation of cell differentiation"/>
    <property type="evidence" value="ECO:0007669"/>
    <property type="project" value="UniProtKB-ARBA"/>
</dbReference>
<evidence type="ECO:0000256" key="7">
    <source>
        <dbReference type="ARBA" id="ARBA00023242"/>
    </source>
</evidence>
<feature type="region of interest" description="Disordered" evidence="9">
    <location>
        <begin position="155"/>
        <end position="204"/>
    </location>
</feature>
<evidence type="ECO:0000313" key="11">
    <source>
        <dbReference type="EMBL" id="WMB96350.1"/>
    </source>
</evidence>
<proteinExistence type="evidence at transcript level"/>
<evidence type="ECO:0000259" key="10">
    <source>
        <dbReference type="PROSITE" id="PS50157"/>
    </source>
</evidence>
<feature type="domain" description="C2H2-type" evidence="10">
    <location>
        <begin position="211"/>
        <end position="238"/>
    </location>
</feature>
<dbReference type="PROSITE" id="PS00028">
    <property type="entry name" value="ZINC_FINGER_C2H2_1"/>
    <property type="match status" value="4"/>
</dbReference>
<evidence type="ECO:0000256" key="8">
    <source>
        <dbReference type="PROSITE-ProRule" id="PRU00042"/>
    </source>
</evidence>
<dbReference type="GO" id="GO:0048598">
    <property type="term" value="P:embryonic morphogenesis"/>
    <property type="evidence" value="ECO:0007669"/>
    <property type="project" value="UniProtKB-ARBA"/>
</dbReference>
<dbReference type="PANTHER" id="PTHR16515:SF49">
    <property type="entry name" value="GASTRULA ZINC FINGER PROTEIN XLCGF49.1-LIKE-RELATED"/>
    <property type="match status" value="1"/>
</dbReference>
<evidence type="ECO:0000256" key="5">
    <source>
        <dbReference type="ARBA" id="ARBA00022833"/>
    </source>
</evidence>
<feature type="region of interest" description="Disordered" evidence="9">
    <location>
        <begin position="385"/>
        <end position="445"/>
    </location>
</feature>
<dbReference type="InterPro" id="IPR036236">
    <property type="entry name" value="Znf_C2H2_sf"/>
</dbReference>
<evidence type="ECO:0000256" key="3">
    <source>
        <dbReference type="ARBA" id="ARBA00022737"/>
    </source>
</evidence>
<evidence type="ECO:0000256" key="6">
    <source>
        <dbReference type="ARBA" id="ARBA00023125"/>
    </source>
</evidence>
<feature type="domain" description="C2H2-type" evidence="10">
    <location>
        <begin position="239"/>
        <end position="266"/>
    </location>
</feature>
<dbReference type="InterPro" id="IPR013087">
    <property type="entry name" value="Znf_C2H2_type"/>
</dbReference>
<evidence type="ECO:0000256" key="1">
    <source>
        <dbReference type="ARBA" id="ARBA00004123"/>
    </source>
</evidence>
<feature type="domain" description="C2H2-type" evidence="10">
    <location>
        <begin position="295"/>
        <end position="322"/>
    </location>
</feature>
<feature type="domain" description="C2H2-type" evidence="10">
    <location>
        <begin position="267"/>
        <end position="294"/>
    </location>
</feature>
<comment type="subcellular location">
    <subcellularLocation>
        <location evidence="1">Nucleus</location>
    </subcellularLocation>
</comment>
<evidence type="ECO:0000256" key="4">
    <source>
        <dbReference type="ARBA" id="ARBA00022771"/>
    </source>
</evidence>
<keyword evidence="3" id="KW-0677">Repeat</keyword>
<feature type="compositionally biased region" description="Low complexity" evidence="9">
    <location>
        <begin position="385"/>
        <end position="396"/>
    </location>
</feature>
<feature type="compositionally biased region" description="Low complexity" evidence="9">
    <location>
        <begin position="156"/>
        <end position="169"/>
    </location>
</feature>